<sequence length="100" mass="11566">MNKKLLPLSLLRAADETAIEGITRFQKLVFLAQREELDEELYPFKAGKYGPFSKTLYDDIDRLVEEGFITQSSRETSSSARMKNRCTCSRQTVRRQSRTV</sequence>
<evidence type="ECO:0000313" key="2">
    <source>
        <dbReference type="EMBL" id="MFC7081199.1"/>
    </source>
</evidence>
<comment type="caution">
    <text evidence="2">The sequence shown here is derived from an EMBL/GenBank/DDBJ whole genome shotgun (WGS) entry which is preliminary data.</text>
</comment>
<keyword evidence="3" id="KW-1185">Reference proteome</keyword>
<gene>
    <name evidence="2" type="ORF">ACFQJ6_14930</name>
</gene>
<feature type="compositionally biased region" description="Polar residues" evidence="1">
    <location>
        <begin position="72"/>
        <end position="91"/>
    </location>
</feature>
<dbReference type="EMBL" id="JBHSZH010000005">
    <property type="protein sequence ID" value="MFC7081199.1"/>
    <property type="molecule type" value="Genomic_DNA"/>
</dbReference>
<proteinExistence type="predicted"/>
<dbReference type="AlphaFoldDB" id="A0ABD5WL05"/>
<reference evidence="2 3" key="1">
    <citation type="journal article" date="2019" name="Int. J. Syst. Evol. Microbiol.">
        <title>The Global Catalogue of Microorganisms (GCM) 10K type strain sequencing project: providing services to taxonomists for standard genome sequencing and annotation.</title>
        <authorList>
            <consortium name="The Broad Institute Genomics Platform"/>
            <consortium name="The Broad Institute Genome Sequencing Center for Infectious Disease"/>
            <person name="Wu L."/>
            <person name="Ma J."/>
        </authorList>
    </citation>
    <scope>NUCLEOTIDE SEQUENCE [LARGE SCALE GENOMIC DNA]</scope>
    <source>
        <strain evidence="2 3">DT72</strain>
    </source>
</reference>
<feature type="region of interest" description="Disordered" evidence="1">
    <location>
        <begin position="72"/>
        <end position="100"/>
    </location>
</feature>
<dbReference type="Proteomes" id="UP001596407">
    <property type="component" value="Unassembled WGS sequence"/>
</dbReference>
<accession>A0ABD5WL05</accession>
<organism evidence="2 3">
    <name type="scientific">Halorussus caseinilyticus</name>
    <dbReference type="NCBI Taxonomy" id="3034025"/>
    <lineage>
        <taxon>Archaea</taxon>
        <taxon>Methanobacteriati</taxon>
        <taxon>Methanobacteriota</taxon>
        <taxon>Stenosarchaea group</taxon>
        <taxon>Halobacteria</taxon>
        <taxon>Halobacteriales</taxon>
        <taxon>Haladaptataceae</taxon>
        <taxon>Halorussus</taxon>
    </lineage>
</organism>
<protein>
    <submittedName>
        <fullName evidence="2">Uncharacterized protein</fullName>
    </submittedName>
</protein>
<evidence type="ECO:0000313" key="3">
    <source>
        <dbReference type="Proteomes" id="UP001596407"/>
    </source>
</evidence>
<evidence type="ECO:0000256" key="1">
    <source>
        <dbReference type="SAM" id="MobiDB-lite"/>
    </source>
</evidence>
<dbReference type="RefSeq" id="WP_382209962.1">
    <property type="nucleotide sequence ID" value="NZ_JBHSZH010000005.1"/>
</dbReference>
<name>A0ABD5WL05_9EURY</name>